<keyword evidence="1" id="KW-0547">Nucleotide-binding</keyword>
<dbReference type="InterPro" id="IPR013126">
    <property type="entry name" value="Hsp_70_fam"/>
</dbReference>
<dbReference type="PANTHER" id="PTHR45639">
    <property type="entry name" value="HSC70CB, ISOFORM G-RELATED"/>
    <property type="match status" value="1"/>
</dbReference>
<dbReference type="Gene3D" id="3.90.640.10">
    <property type="entry name" value="Actin, Chain A, domain 4"/>
    <property type="match status" value="1"/>
</dbReference>
<dbReference type="Pfam" id="PF00012">
    <property type="entry name" value="HSP70"/>
    <property type="match status" value="1"/>
</dbReference>
<sequence>MFRDLDGLIREEINHFSHNKDELNNILIALYNVENSLNQNTQKQLTEQLFQEIEKLQSNFESKYKEIQENIKNLIADYKVRNSKSCLIKNIAKRKQVSPVLGIDLGTSNSTVGYYRINAKGRGEMEIVANEMGKRAIPSVVCIVNNEIYVGKEAIHKSSKYPKNLIYDSKRMLGRKFDDPLIQEYRKHWTFDTVKSKTGGILISVDNKLYEPYEISGMILTELVNLANSHLQNQTNEAIITIPAYFDEKQTECTRKAAEYAKIDLLQLVDEPFAASMCYGYNTSDTISSKKSKDVLVYDFGGGTLDVSYVEIEGSSFKVLAAAGDSGLGGQDFTNSIFDIISPKLEKMCKPEWKRDSWFLSLITNQCETAKISLTRLNEVEIYFEIPKNLSKSRENTFEYRLRREEFEEKTKELFDRCTAPVIDVLKRVGRNPFDIESLVLVGGSSYLPKIVKKLYELTQKKAYHGVSPVEAVAYGACAFGGQYIQNKMNEFGQKELQDQDRFLHDLTIQTTAPLSIDILKYFGDKPSYFTVFEKGSLLPNKKEVLLNSDEVNRNPNSNTVIIEVFSSDKYKKTKIGEIPFQLSSKDNFAYKSPLAKINFYQDQGGIQYAIKRPTEKTYPSYQKLEMYEGKEGKYKREFNRKDSRDHSRLSSNPEKQDNLRIQDKLPLQNENNLEKQGINNQNNQINQEPFFVQVEIKKSGKFTPISEKATALPYEEEMFLFRNEIEIKENTNIISIPVRIYQQGVRIEFENIQFEITQKDINLKPSDILREIYFIWDKNVLKYAVKEQKDINYPDMKTLEVKKEENEQKQSNENNNDKEKEQIDSQPKNDVECEFSNDENSIVKQPTLLGPIYIVIYQNNIEKHITIFYKNTPFPTEKEVVLNSNDVKIVNASFIYISVFIILDSKKIKLGEVVCDAPSKESTNVTNEPYLKIKFVLKEKSLLYQTKRFVDNQYLEMKKIDFKYNVYKKPSKSNKTKKIQQANPTNQKNQPQTTTVQVHSDNFFYSGHYYSNY</sequence>
<keyword evidence="2" id="KW-0067">ATP-binding</keyword>
<dbReference type="PRINTS" id="PR00301">
    <property type="entry name" value="HEATSHOCK70"/>
</dbReference>
<keyword evidence="3" id="KW-0175">Coiled coil</keyword>
<evidence type="ECO:0000256" key="4">
    <source>
        <dbReference type="SAM" id="MobiDB-lite"/>
    </source>
</evidence>
<protein>
    <submittedName>
        <fullName evidence="5">ATPase with role in protein import into the ER</fullName>
    </submittedName>
</protein>
<feature type="region of interest" description="Disordered" evidence="4">
    <location>
        <begin position="803"/>
        <end position="832"/>
    </location>
</feature>
<dbReference type="SUPFAM" id="SSF53067">
    <property type="entry name" value="Actin-like ATPase domain"/>
    <property type="match status" value="2"/>
</dbReference>
<dbReference type="InterPro" id="IPR043129">
    <property type="entry name" value="ATPase_NBD"/>
</dbReference>
<organism evidence="5 6">
    <name type="scientific">Tritrichomonas musculus</name>
    <dbReference type="NCBI Taxonomy" id="1915356"/>
    <lineage>
        <taxon>Eukaryota</taxon>
        <taxon>Metamonada</taxon>
        <taxon>Parabasalia</taxon>
        <taxon>Tritrichomonadida</taxon>
        <taxon>Tritrichomonadidae</taxon>
        <taxon>Tritrichomonas</taxon>
    </lineage>
</organism>
<reference evidence="5 6" key="1">
    <citation type="submission" date="2024-04" db="EMBL/GenBank/DDBJ databases">
        <title>Tritrichomonas musculus Genome.</title>
        <authorList>
            <person name="Alves-Ferreira E."/>
            <person name="Grigg M."/>
            <person name="Lorenzi H."/>
            <person name="Galac M."/>
        </authorList>
    </citation>
    <scope>NUCLEOTIDE SEQUENCE [LARGE SCALE GENOMIC DNA]</scope>
    <source>
        <strain evidence="5 6">EAF2021</strain>
    </source>
</reference>
<evidence type="ECO:0000256" key="1">
    <source>
        <dbReference type="ARBA" id="ARBA00022741"/>
    </source>
</evidence>
<evidence type="ECO:0000313" key="5">
    <source>
        <dbReference type="EMBL" id="KAK8880639.1"/>
    </source>
</evidence>
<gene>
    <name evidence="5" type="ORF">M9Y10_003322</name>
</gene>
<evidence type="ECO:0000256" key="2">
    <source>
        <dbReference type="ARBA" id="ARBA00022840"/>
    </source>
</evidence>
<dbReference type="Gene3D" id="3.30.30.30">
    <property type="match status" value="1"/>
</dbReference>
<feature type="compositionally biased region" description="Low complexity" evidence="4">
    <location>
        <begin position="981"/>
        <end position="996"/>
    </location>
</feature>
<dbReference type="Proteomes" id="UP001470230">
    <property type="component" value="Unassembled WGS sequence"/>
</dbReference>
<dbReference type="EMBL" id="JAPFFF010000010">
    <property type="protein sequence ID" value="KAK8880639.1"/>
    <property type="molecule type" value="Genomic_DNA"/>
</dbReference>
<accession>A0ABR2JP64</accession>
<dbReference type="InterPro" id="IPR018181">
    <property type="entry name" value="Heat_shock_70_CS"/>
</dbReference>
<evidence type="ECO:0000256" key="3">
    <source>
        <dbReference type="SAM" id="Coils"/>
    </source>
</evidence>
<keyword evidence="6" id="KW-1185">Reference proteome</keyword>
<dbReference type="PANTHER" id="PTHR45639:SF34">
    <property type="entry name" value="CHAPERONE PROTEIN DNAK"/>
    <property type="match status" value="1"/>
</dbReference>
<dbReference type="PROSITE" id="PS01036">
    <property type="entry name" value="HSP70_3"/>
    <property type="match status" value="1"/>
</dbReference>
<comment type="caution">
    <text evidence="5">The sequence shown here is derived from an EMBL/GenBank/DDBJ whole genome shotgun (WGS) entry which is preliminary data.</text>
</comment>
<name>A0ABR2JP64_9EUKA</name>
<proteinExistence type="predicted"/>
<dbReference type="PROSITE" id="PS00297">
    <property type="entry name" value="HSP70_1"/>
    <property type="match status" value="1"/>
</dbReference>
<feature type="coiled-coil region" evidence="3">
    <location>
        <begin position="50"/>
        <end position="77"/>
    </location>
</feature>
<dbReference type="Gene3D" id="3.30.420.40">
    <property type="match status" value="2"/>
</dbReference>
<feature type="region of interest" description="Disordered" evidence="4">
    <location>
        <begin position="973"/>
        <end position="996"/>
    </location>
</feature>
<evidence type="ECO:0000313" key="6">
    <source>
        <dbReference type="Proteomes" id="UP001470230"/>
    </source>
</evidence>
<feature type="region of interest" description="Disordered" evidence="4">
    <location>
        <begin position="638"/>
        <end position="662"/>
    </location>
</feature>